<dbReference type="OrthoDB" id="5124470at2"/>
<dbReference type="AlphaFoldDB" id="A0A263D9U3"/>
<dbReference type="EMBL" id="NKYE01000001">
    <property type="protein sequence ID" value="OZM75284.1"/>
    <property type="molecule type" value="Genomic_DNA"/>
</dbReference>
<dbReference type="InParanoid" id="A0A263D9U3"/>
<accession>A0A263D9U3</accession>
<dbReference type="Proteomes" id="UP000242444">
    <property type="component" value="Unassembled WGS sequence"/>
</dbReference>
<evidence type="ECO:0000313" key="1">
    <source>
        <dbReference type="EMBL" id="OZM75284.1"/>
    </source>
</evidence>
<reference evidence="1 2" key="1">
    <citation type="submission" date="2017-07" db="EMBL/GenBank/DDBJ databases">
        <title>Amycolatopsis antarcticus sp. nov., isolated from the surface of an Antarcticus brown macroalga.</title>
        <authorList>
            <person name="Wang J."/>
            <person name="Leiva S."/>
            <person name="Huang J."/>
            <person name="Huang Y."/>
        </authorList>
    </citation>
    <scope>NUCLEOTIDE SEQUENCE [LARGE SCALE GENOMIC DNA]</scope>
    <source>
        <strain evidence="1 2">AU-G6</strain>
    </source>
</reference>
<comment type="caution">
    <text evidence="1">The sequence shown here is derived from an EMBL/GenBank/DDBJ whole genome shotgun (WGS) entry which is preliminary data.</text>
</comment>
<proteinExistence type="predicted"/>
<sequence>MLGMAAPAAQAAEGPTGRELLDKCDNGTDKCVFHPKGPPELFVGDLHQVGDTSYNCTQDLQRSTIKWSETTGESNSFGVSLKAEAGFAEVFKVSIETSYEHTWTSESMFGQDENVDVRPGEKGWVERGTEMFRTNGTYEMNFPDKFHDHYIWYQDFEAVGPKADAAGTVTKKTAPMTEEEKAAHCG</sequence>
<protein>
    <submittedName>
        <fullName evidence="1">Uncharacterized protein</fullName>
    </submittedName>
</protein>
<gene>
    <name evidence="1" type="ORF">CFN78_01705</name>
</gene>
<evidence type="ECO:0000313" key="2">
    <source>
        <dbReference type="Proteomes" id="UP000242444"/>
    </source>
</evidence>
<name>A0A263D9U3_9PSEU</name>
<keyword evidence="2" id="KW-1185">Reference proteome</keyword>
<organism evidence="1 2">
    <name type="scientific">Amycolatopsis antarctica</name>
    <dbReference type="NCBI Taxonomy" id="1854586"/>
    <lineage>
        <taxon>Bacteria</taxon>
        <taxon>Bacillati</taxon>
        <taxon>Actinomycetota</taxon>
        <taxon>Actinomycetes</taxon>
        <taxon>Pseudonocardiales</taxon>
        <taxon>Pseudonocardiaceae</taxon>
        <taxon>Amycolatopsis</taxon>
    </lineage>
</organism>